<gene>
    <name evidence="1" type="ORF">HPB49_008246</name>
</gene>
<dbReference type="EMBL" id="CM023472">
    <property type="protein sequence ID" value="KAH7959098.1"/>
    <property type="molecule type" value="Genomic_DNA"/>
</dbReference>
<proteinExistence type="predicted"/>
<organism evidence="1 2">
    <name type="scientific">Dermacentor silvarum</name>
    <name type="common">Tick</name>
    <dbReference type="NCBI Taxonomy" id="543639"/>
    <lineage>
        <taxon>Eukaryota</taxon>
        <taxon>Metazoa</taxon>
        <taxon>Ecdysozoa</taxon>
        <taxon>Arthropoda</taxon>
        <taxon>Chelicerata</taxon>
        <taxon>Arachnida</taxon>
        <taxon>Acari</taxon>
        <taxon>Parasitiformes</taxon>
        <taxon>Ixodida</taxon>
        <taxon>Ixodoidea</taxon>
        <taxon>Ixodidae</taxon>
        <taxon>Rhipicephalinae</taxon>
        <taxon>Dermacentor</taxon>
    </lineage>
</organism>
<sequence>MRFTDVRRLFALQVLTVFCFPVGTCCSPGATTKSAGRPALRCVGLRDTPAWRSLLNRVPGNTNPDHHYVPPHVYSLPYAVAGGVGSPYLQRASVTAGPTSSTHQCPETETSDDYCAAPPLTGNLPHLSSLCCCVSADASAQTSTFTHKTRHPLALISGLGGTTTMRFTDVRRLFALQVIQRRGQFGNRVFHFYRNWSEYALGFGSPDNEYWIGWDAMRHSDGQKFSTFDRDNDAGNNNCAAAYRGGWWYANCHACNPNGLNLNGLHESYADGIDWSVRNNEGRLYHYSFPAMEMMIRPASLMQGKESELHFFPPS</sequence>
<evidence type="ECO:0000313" key="2">
    <source>
        <dbReference type="Proteomes" id="UP000821865"/>
    </source>
</evidence>
<evidence type="ECO:0000313" key="1">
    <source>
        <dbReference type="EMBL" id="KAH7959098.1"/>
    </source>
</evidence>
<reference evidence="1" key="1">
    <citation type="submission" date="2020-05" db="EMBL/GenBank/DDBJ databases">
        <title>Large-scale comparative analyses of tick genomes elucidate their genetic diversity and vector capacities.</title>
        <authorList>
            <person name="Jia N."/>
            <person name="Wang J."/>
            <person name="Shi W."/>
            <person name="Du L."/>
            <person name="Sun Y."/>
            <person name="Zhan W."/>
            <person name="Jiang J."/>
            <person name="Wang Q."/>
            <person name="Zhang B."/>
            <person name="Ji P."/>
            <person name="Sakyi L.B."/>
            <person name="Cui X."/>
            <person name="Yuan T."/>
            <person name="Jiang B."/>
            <person name="Yang W."/>
            <person name="Lam T.T.-Y."/>
            <person name="Chang Q."/>
            <person name="Ding S."/>
            <person name="Wang X."/>
            <person name="Zhu J."/>
            <person name="Ruan X."/>
            <person name="Zhao L."/>
            <person name="Wei J."/>
            <person name="Que T."/>
            <person name="Du C."/>
            <person name="Cheng J."/>
            <person name="Dai P."/>
            <person name="Han X."/>
            <person name="Huang E."/>
            <person name="Gao Y."/>
            <person name="Liu J."/>
            <person name="Shao H."/>
            <person name="Ye R."/>
            <person name="Li L."/>
            <person name="Wei W."/>
            <person name="Wang X."/>
            <person name="Wang C."/>
            <person name="Yang T."/>
            <person name="Huo Q."/>
            <person name="Li W."/>
            <person name="Guo W."/>
            <person name="Chen H."/>
            <person name="Zhou L."/>
            <person name="Ni X."/>
            <person name="Tian J."/>
            <person name="Zhou Y."/>
            <person name="Sheng Y."/>
            <person name="Liu T."/>
            <person name="Pan Y."/>
            <person name="Xia L."/>
            <person name="Li J."/>
            <person name="Zhao F."/>
            <person name="Cao W."/>
        </authorList>
    </citation>
    <scope>NUCLEOTIDE SEQUENCE</scope>
    <source>
        <strain evidence="1">Dsil-2018</strain>
    </source>
</reference>
<comment type="caution">
    <text evidence="1">The sequence shown here is derived from an EMBL/GenBank/DDBJ whole genome shotgun (WGS) entry which is preliminary data.</text>
</comment>
<keyword evidence="2" id="KW-1185">Reference proteome</keyword>
<accession>A0ACB8D430</accession>
<dbReference type="Proteomes" id="UP000821865">
    <property type="component" value="Chromosome 3"/>
</dbReference>
<protein>
    <submittedName>
        <fullName evidence="1">Uncharacterized protein</fullName>
    </submittedName>
</protein>
<name>A0ACB8D430_DERSI</name>